<keyword evidence="1" id="KW-0238">DNA-binding</keyword>
<evidence type="ECO:0000313" key="2">
    <source>
        <dbReference type="Proteomes" id="UP000306319"/>
    </source>
</evidence>
<proteinExistence type="predicted"/>
<accession>A0AC61RDR8</accession>
<name>A0AC61RDR8_9BACT</name>
<sequence length="303" mass="35089">MQENYKPNALETVPNKVSNADNEIIIYQPDSTVKLEVRLENETVWLTQQQIADLFGVKQPAISKHLKNIFESGELDENSVHSILEYTASDGKTYKTKFYNLDAILSVGYRVNSKNATVFRQWANKVLKEYLLRGYSVNQRLFYMGSRMDNRFMEYDKRLNQLSDKVDFFVRTSVPPVEGIFFNGQIFDAHVFASGLVKSARKRLVLIDNYVDESVLILLDKRTDGVNAMIYTHSISRQFRLDIERHNRQYPAIDVKTAANIHDRFLIVDDELYHIGASIKDLGRKLFAFSKMEMKPDIILNNL</sequence>
<dbReference type="EMBL" id="SRYB01000021">
    <property type="protein sequence ID" value="TGY77681.1"/>
    <property type="molecule type" value="Genomic_DNA"/>
</dbReference>
<evidence type="ECO:0000313" key="1">
    <source>
        <dbReference type="EMBL" id="TGY77681.1"/>
    </source>
</evidence>
<protein>
    <submittedName>
        <fullName evidence="1">DNA-binding protein</fullName>
    </submittedName>
</protein>
<comment type="caution">
    <text evidence="1">The sequence shown here is derived from an EMBL/GenBank/DDBJ whole genome shotgun (WGS) entry which is preliminary data.</text>
</comment>
<gene>
    <name evidence="1" type="ORF">E5331_13305</name>
</gene>
<reference evidence="1" key="1">
    <citation type="submission" date="2019-04" db="EMBL/GenBank/DDBJ databases">
        <title>Microbes associate with the intestines of laboratory mice.</title>
        <authorList>
            <person name="Navarre W."/>
            <person name="Wong E."/>
            <person name="Huang K."/>
            <person name="Tropini C."/>
            <person name="Ng K."/>
            <person name="Yu B."/>
        </authorList>
    </citation>
    <scope>NUCLEOTIDE SEQUENCE</scope>
    <source>
        <strain evidence="1">NM04_E33</strain>
    </source>
</reference>
<keyword evidence="2" id="KW-1185">Reference proteome</keyword>
<organism evidence="1 2">
    <name type="scientific">Lepagella muris</name>
    <dbReference type="NCBI Taxonomy" id="3032870"/>
    <lineage>
        <taxon>Bacteria</taxon>
        <taxon>Pseudomonadati</taxon>
        <taxon>Bacteroidota</taxon>
        <taxon>Bacteroidia</taxon>
        <taxon>Bacteroidales</taxon>
        <taxon>Muribaculaceae</taxon>
        <taxon>Lepagella</taxon>
    </lineage>
</organism>
<dbReference type="Proteomes" id="UP000306319">
    <property type="component" value="Unassembled WGS sequence"/>
</dbReference>